<dbReference type="InterPro" id="IPR019239">
    <property type="entry name" value="VapB_antitoxin"/>
</dbReference>
<evidence type="ECO:0000313" key="2">
    <source>
        <dbReference type="Proteomes" id="UP000198282"/>
    </source>
</evidence>
<gene>
    <name evidence="1" type="ORF">SAMN05216276_102739</name>
</gene>
<protein>
    <submittedName>
        <fullName evidence="1">Antitoxin of type II TA system, VapB</fullName>
    </submittedName>
</protein>
<dbReference type="EMBL" id="FZOD01000027">
    <property type="protein sequence ID" value="SNT17376.1"/>
    <property type="molecule type" value="Genomic_DNA"/>
</dbReference>
<dbReference type="Pfam" id="PF09957">
    <property type="entry name" value="VapB_antitoxin"/>
    <property type="match status" value="1"/>
</dbReference>
<organism evidence="1 2">
    <name type="scientific">Streptosporangium subroseum</name>
    <dbReference type="NCBI Taxonomy" id="106412"/>
    <lineage>
        <taxon>Bacteria</taxon>
        <taxon>Bacillati</taxon>
        <taxon>Actinomycetota</taxon>
        <taxon>Actinomycetes</taxon>
        <taxon>Streptosporangiales</taxon>
        <taxon>Streptosporangiaceae</taxon>
        <taxon>Streptosporangium</taxon>
    </lineage>
</organism>
<reference evidence="1 2" key="1">
    <citation type="submission" date="2017-06" db="EMBL/GenBank/DDBJ databases">
        <authorList>
            <person name="Kim H.J."/>
            <person name="Triplett B.A."/>
        </authorList>
    </citation>
    <scope>NUCLEOTIDE SEQUENCE [LARGE SCALE GENOMIC DNA]</scope>
    <source>
        <strain evidence="1 2">CGMCC 4.2132</strain>
    </source>
</reference>
<sequence>MSWTMIDMDDDLLAEAAKALGTGTKKETVDTVLREMLENRHRALALARLRGAAAEGAFDLDIFEEKRNGQALQWYGPEAGK</sequence>
<evidence type="ECO:0000313" key="1">
    <source>
        <dbReference type="EMBL" id="SNT17376.1"/>
    </source>
</evidence>
<dbReference type="Proteomes" id="UP000198282">
    <property type="component" value="Unassembled WGS sequence"/>
</dbReference>
<proteinExistence type="predicted"/>
<keyword evidence="2" id="KW-1185">Reference proteome</keyword>
<dbReference type="RefSeq" id="WP_245878552.1">
    <property type="nucleotide sequence ID" value="NZ_FZOD01000027.1"/>
</dbReference>
<name>A0A239KG73_9ACTN</name>
<accession>A0A239KG73</accession>
<dbReference type="AlphaFoldDB" id="A0A239KG73"/>